<dbReference type="InterPro" id="IPR011990">
    <property type="entry name" value="TPR-like_helical_dom_sf"/>
</dbReference>
<dbReference type="Gene3D" id="1.25.40.10">
    <property type="entry name" value="Tetratricopeptide repeat domain"/>
    <property type="match status" value="1"/>
</dbReference>
<gene>
    <name evidence="3" type="ORF">G3N56_19475</name>
</gene>
<organism evidence="3 4">
    <name type="scientific">Desulfolutivibrio sulfodismutans</name>
    <dbReference type="NCBI Taxonomy" id="63561"/>
    <lineage>
        <taxon>Bacteria</taxon>
        <taxon>Pseudomonadati</taxon>
        <taxon>Thermodesulfobacteriota</taxon>
        <taxon>Desulfovibrionia</taxon>
        <taxon>Desulfovibrionales</taxon>
        <taxon>Desulfovibrionaceae</taxon>
        <taxon>Desulfolutivibrio</taxon>
    </lineage>
</organism>
<dbReference type="PROSITE" id="PS51257">
    <property type="entry name" value="PROKAR_LIPOPROTEIN"/>
    <property type="match status" value="1"/>
</dbReference>
<reference evidence="3 4" key="1">
    <citation type="submission" date="2020-02" db="EMBL/GenBank/DDBJ databases">
        <title>Comparative genomics of sulfur disproportionating microorganisms.</title>
        <authorList>
            <person name="Ward L.M."/>
            <person name="Bertran E."/>
            <person name="Johnston D.T."/>
        </authorList>
    </citation>
    <scope>NUCLEOTIDE SEQUENCE [LARGE SCALE GENOMIC DNA]</scope>
    <source>
        <strain evidence="3 4">DSM 3696</strain>
    </source>
</reference>
<evidence type="ECO:0000256" key="1">
    <source>
        <dbReference type="SAM" id="MobiDB-lite"/>
    </source>
</evidence>
<dbReference type="Proteomes" id="UP000469724">
    <property type="component" value="Unassembled WGS sequence"/>
</dbReference>
<comment type="caution">
    <text evidence="3">The sequence shown here is derived from an EMBL/GenBank/DDBJ whole genome shotgun (WGS) entry which is preliminary data.</text>
</comment>
<keyword evidence="4" id="KW-1185">Reference proteome</keyword>
<proteinExistence type="predicted"/>
<protein>
    <submittedName>
        <fullName evidence="3">Tetratricopeptide repeat protein</fullName>
    </submittedName>
</protein>
<sequence>MSVKAACAVVLLLVVVPVAAFTAGCSSHTPQTPPAPPPAEAFEAGRRAYEQGNFEQAATLFAAADTPQAKVFLGQSLTRDAAKKAFTAYDAALRADPGQGDAMEAMGLLLANQGETAQAKPWLIKAGTTGGLSPEALLRLGDIFLAEGNCREALAAYEKAAAPQVGYAPAVRRLEAVRGLCGGKAVPASGQGKAARNGAAEADPAAGLYGQGAKSGRTGASQTPAKQKPGPKTIDLNDI</sequence>
<keyword evidence="2" id="KW-0732">Signal</keyword>
<evidence type="ECO:0000313" key="3">
    <source>
        <dbReference type="EMBL" id="NDY58922.1"/>
    </source>
</evidence>
<feature type="signal peptide" evidence="2">
    <location>
        <begin position="1"/>
        <end position="22"/>
    </location>
</feature>
<dbReference type="AlphaFoldDB" id="A0A7K3NRU9"/>
<dbReference type="RefSeq" id="WP_163303981.1">
    <property type="nucleotide sequence ID" value="NZ_JAAGRQ010000164.1"/>
</dbReference>
<feature type="chain" id="PRO_5029626670" evidence="2">
    <location>
        <begin position="23"/>
        <end position="239"/>
    </location>
</feature>
<name>A0A7K3NRU9_9BACT</name>
<evidence type="ECO:0000256" key="2">
    <source>
        <dbReference type="SAM" id="SignalP"/>
    </source>
</evidence>
<evidence type="ECO:0000313" key="4">
    <source>
        <dbReference type="Proteomes" id="UP000469724"/>
    </source>
</evidence>
<dbReference type="EMBL" id="JAAGRQ010000164">
    <property type="protein sequence ID" value="NDY58922.1"/>
    <property type="molecule type" value="Genomic_DNA"/>
</dbReference>
<dbReference type="SUPFAM" id="SSF48452">
    <property type="entry name" value="TPR-like"/>
    <property type="match status" value="1"/>
</dbReference>
<feature type="region of interest" description="Disordered" evidence="1">
    <location>
        <begin position="187"/>
        <end position="239"/>
    </location>
</feature>
<accession>A0A7K3NRU9</accession>